<dbReference type="NCBIfam" id="NF045609">
    <property type="entry name" value="EpsI_type_B"/>
    <property type="match status" value="1"/>
</dbReference>
<gene>
    <name evidence="2" type="ORF">SAMN05443248_5023</name>
</gene>
<accession>A0A1M5THU5</accession>
<reference evidence="2 3" key="1">
    <citation type="submission" date="2016-11" db="EMBL/GenBank/DDBJ databases">
        <authorList>
            <person name="Jaros S."/>
            <person name="Januszkiewicz K."/>
            <person name="Wedrychowicz H."/>
        </authorList>
    </citation>
    <scope>NUCLEOTIDE SEQUENCE [LARGE SCALE GENOMIC DNA]</scope>
    <source>
        <strain evidence="2 3">GAS138</strain>
    </source>
</reference>
<sequence length="233" mass="26025">MKTNQVHSILAAAAILTTAVCADIFVPRQLMASANPSLNLETMIPQEFGKWKYRPTLGLITPTEPGYVESKELAARIYGQEIGRTYVDNEGHSVMFLVAYGPVQDYRLKAHRPEVCYTAQGFRVWDKTEHRLAINKDSSTLAVSRLITQRETRYEPVSYWMRVGNDVSTGIFDNQILRLKYGLKGLIPDGALVRVSTVGLPAEQSFALQDEFIRDLLGSITPEAQRFLIGGST</sequence>
<name>A0A1M5THU5_9BRAD</name>
<dbReference type="EMBL" id="LT670817">
    <property type="protein sequence ID" value="SHH50248.1"/>
    <property type="molecule type" value="Genomic_DNA"/>
</dbReference>
<dbReference type="InterPro" id="IPR014263">
    <property type="entry name" value="Methanolan_biosynth_EpsI"/>
</dbReference>
<dbReference type="AlphaFoldDB" id="A0A1M5THU5"/>
<dbReference type="Pfam" id="PF11984">
    <property type="entry name" value="DUF3485"/>
    <property type="match status" value="1"/>
</dbReference>
<dbReference type="InterPro" id="IPR054653">
    <property type="entry name" value="EpsI_type_B_pred"/>
</dbReference>
<evidence type="ECO:0000313" key="3">
    <source>
        <dbReference type="Proteomes" id="UP000189796"/>
    </source>
</evidence>
<feature type="domain" description="Methanolan biosynthesis EpsI" evidence="1">
    <location>
        <begin position="10"/>
        <end position="222"/>
    </location>
</feature>
<protein>
    <submittedName>
        <fullName evidence="2">EpsI family protein</fullName>
    </submittedName>
</protein>
<proteinExistence type="predicted"/>
<dbReference type="NCBIfam" id="TIGR02914">
    <property type="entry name" value="EpsI_fam"/>
    <property type="match status" value="1"/>
</dbReference>
<evidence type="ECO:0000259" key="1">
    <source>
        <dbReference type="Pfam" id="PF11984"/>
    </source>
</evidence>
<dbReference type="RefSeq" id="WP_079603719.1">
    <property type="nucleotide sequence ID" value="NZ_LT670817.1"/>
</dbReference>
<dbReference type="Proteomes" id="UP000189796">
    <property type="component" value="Chromosome I"/>
</dbReference>
<organism evidence="2 3">
    <name type="scientific">Bradyrhizobium erythrophlei</name>
    <dbReference type="NCBI Taxonomy" id="1437360"/>
    <lineage>
        <taxon>Bacteria</taxon>
        <taxon>Pseudomonadati</taxon>
        <taxon>Pseudomonadota</taxon>
        <taxon>Alphaproteobacteria</taxon>
        <taxon>Hyphomicrobiales</taxon>
        <taxon>Nitrobacteraceae</taxon>
        <taxon>Bradyrhizobium</taxon>
    </lineage>
</organism>
<dbReference type="OrthoDB" id="8208147at2"/>
<evidence type="ECO:0000313" key="2">
    <source>
        <dbReference type="EMBL" id="SHH50248.1"/>
    </source>
</evidence>